<dbReference type="SUPFAM" id="SSF54695">
    <property type="entry name" value="POZ domain"/>
    <property type="match status" value="1"/>
</dbReference>
<dbReference type="CDD" id="cd18186">
    <property type="entry name" value="BTB_POZ_ZBTB_KLHL-like"/>
    <property type="match status" value="1"/>
</dbReference>
<dbReference type="Pfam" id="PF00651">
    <property type="entry name" value="BTB"/>
    <property type="match status" value="1"/>
</dbReference>
<feature type="domain" description="BTB" evidence="1">
    <location>
        <begin position="10"/>
        <end position="70"/>
    </location>
</feature>
<dbReference type="InterPro" id="IPR011333">
    <property type="entry name" value="SKP1/BTB/POZ_sf"/>
</dbReference>
<dbReference type="EMBL" id="KZ084089">
    <property type="protein sequence ID" value="OSD06940.1"/>
    <property type="molecule type" value="Genomic_DNA"/>
</dbReference>
<gene>
    <name evidence="2" type="ORF">PYCCODRAFT_1474335</name>
</gene>
<dbReference type="InterPro" id="IPR000210">
    <property type="entry name" value="BTB/POZ_dom"/>
</dbReference>
<dbReference type="Proteomes" id="UP000193067">
    <property type="component" value="Unassembled WGS sequence"/>
</dbReference>
<sequence>MSSLFNHESADIVVRSSDNVDFRLHKLTLSLASPVFEGMFGLPVQGSASGDPIEVTETASTLEGVLRFCYPLDPPTFSRFDDIRLVLDAARKYDMGFVIKHLMVHLHLFLPSEAMRVYCVAYKYEDSELAQAAAACLLGGEDLLDNHGSTPEFSELPIAAFAKLTAYRKQCAKVAAEVFYDDSWMALTGFSNHSMYVSRKGNVNVPMSPSGWTWLTCESDEEICPTSDTATQLRPGNLFPRLWWHKYREAAAKEVTLLRGGASLSSVILQPHLIQPALRSAATCPTCGPKAAAELLEYIQGVAKKIEEVVKKVKIDLPF</sequence>
<keyword evidence="3" id="KW-1185">Reference proteome</keyword>
<proteinExistence type="predicted"/>
<reference evidence="2 3" key="1">
    <citation type="journal article" date="2015" name="Biotechnol. Biofuels">
        <title>Enhanced degradation of softwood versus hardwood by the white-rot fungus Pycnoporus coccineus.</title>
        <authorList>
            <person name="Couturier M."/>
            <person name="Navarro D."/>
            <person name="Chevret D."/>
            <person name="Henrissat B."/>
            <person name="Piumi F."/>
            <person name="Ruiz-Duenas F.J."/>
            <person name="Martinez A.T."/>
            <person name="Grigoriev I.V."/>
            <person name="Riley R."/>
            <person name="Lipzen A."/>
            <person name="Berrin J.G."/>
            <person name="Master E.R."/>
            <person name="Rosso M.N."/>
        </authorList>
    </citation>
    <scope>NUCLEOTIDE SEQUENCE [LARGE SCALE GENOMIC DNA]</scope>
    <source>
        <strain evidence="2 3">BRFM310</strain>
    </source>
</reference>
<name>A0A1Y2J0J9_TRAC3</name>
<dbReference type="STRING" id="1353009.A0A1Y2J0J9"/>
<accession>A0A1Y2J0J9</accession>
<dbReference type="SMART" id="SM00225">
    <property type="entry name" value="BTB"/>
    <property type="match status" value="1"/>
</dbReference>
<organism evidence="2 3">
    <name type="scientific">Trametes coccinea (strain BRFM310)</name>
    <name type="common">Pycnoporus coccineus</name>
    <dbReference type="NCBI Taxonomy" id="1353009"/>
    <lineage>
        <taxon>Eukaryota</taxon>
        <taxon>Fungi</taxon>
        <taxon>Dikarya</taxon>
        <taxon>Basidiomycota</taxon>
        <taxon>Agaricomycotina</taxon>
        <taxon>Agaricomycetes</taxon>
        <taxon>Polyporales</taxon>
        <taxon>Polyporaceae</taxon>
        <taxon>Trametes</taxon>
    </lineage>
</organism>
<dbReference type="OrthoDB" id="6359816at2759"/>
<evidence type="ECO:0000259" key="1">
    <source>
        <dbReference type="PROSITE" id="PS50097"/>
    </source>
</evidence>
<evidence type="ECO:0000313" key="3">
    <source>
        <dbReference type="Proteomes" id="UP000193067"/>
    </source>
</evidence>
<dbReference type="AlphaFoldDB" id="A0A1Y2J0J9"/>
<protein>
    <recommendedName>
        <fullName evidence="1">BTB domain-containing protein</fullName>
    </recommendedName>
</protein>
<dbReference type="Gene3D" id="3.30.710.10">
    <property type="entry name" value="Potassium Channel Kv1.1, Chain A"/>
    <property type="match status" value="1"/>
</dbReference>
<evidence type="ECO:0000313" key="2">
    <source>
        <dbReference type="EMBL" id="OSD06940.1"/>
    </source>
</evidence>
<dbReference type="PROSITE" id="PS50097">
    <property type="entry name" value="BTB"/>
    <property type="match status" value="1"/>
</dbReference>